<evidence type="ECO:0000259" key="1">
    <source>
        <dbReference type="Pfam" id="PF00561"/>
    </source>
</evidence>
<dbReference type="EMBL" id="JACSPO010000001">
    <property type="protein sequence ID" value="MBD8060705.1"/>
    <property type="molecule type" value="Genomic_DNA"/>
</dbReference>
<keyword evidence="3" id="KW-1185">Reference proteome</keyword>
<name>A0ABR8YXF2_9MICO</name>
<dbReference type="PANTHER" id="PTHR43798">
    <property type="entry name" value="MONOACYLGLYCEROL LIPASE"/>
    <property type="match status" value="1"/>
</dbReference>
<dbReference type="InterPro" id="IPR029058">
    <property type="entry name" value="AB_hydrolase_fold"/>
</dbReference>
<accession>A0ABR8YXF2</accession>
<evidence type="ECO:0000313" key="2">
    <source>
        <dbReference type="EMBL" id="MBD8060705.1"/>
    </source>
</evidence>
<sequence length="311" mass="32827">MTARRQLAVGAVLAAVAGGVIAAARPSSPPLPRRTGTSAGGMEFLAIGDGPRSLLSIPGGPGSDLPEGLMGRLSERELRPYVAAGFTVWTVTRPRHMPAGHTVADMATDHARFVGEEMGGTADVVLGQSYGGLVALHLAADHADVVRAVVLVGAAARVEEWGREVDARWARLRAEGRDAEAGAVFLEYLLPDARHARLRQALGRPVGRLFTGSATPPGDLLVEADAERSFDAWDALSRITVPVLLLAGEEDRFFSLDTVRQTAAGIAGSTLVTYPGRGHVATISSSDVPRDVLAWLEWDRAGTRDGRHPEG</sequence>
<reference evidence="2 3" key="1">
    <citation type="submission" date="2020-08" db="EMBL/GenBank/DDBJ databases">
        <title>A Genomic Blueprint of the Chicken Gut Microbiome.</title>
        <authorList>
            <person name="Gilroy R."/>
            <person name="Ravi A."/>
            <person name="Getino M."/>
            <person name="Pursley I."/>
            <person name="Horton D.L."/>
            <person name="Alikhan N.-F."/>
            <person name="Baker D."/>
            <person name="Gharbi K."/>
            <person name="Hall N."/>
            <person name="Watson M."/>
            <person name="Adriaenssens E.M."/>
            <person name="Foster-Nyarko E."/>
            <person name="Jarju S."/>
            <person name="Secka A."/>
            <person name="Antonio M."/>
            <person name="Oren A."/>
            <person name="Chaudhuri R."/>
            <person name="La Ragione R.M."/>
            <person name="Hildebrand F."/>
            <person name="Pallen M.J."/>
        </authorList>
    </citation>
    <scope>NUCLEOTIDE SEQUENCE [LARGE SCALE GENOMIC DNA]</scope>
    <source>
        <strain evidence="2 3">Sa1BUA1</strain>
    </source>
</reference>
<dbReference type="PRINTS" id="PR00111">
    <property type="entry name" value="ABHYDROLASE"/>
</dbReference>
<dbReference type="RefSeq" id="WP_251837885.1">
    <property type="nucleotide sequence ID" value="NZ_JACSPO010000001.1"/>
</dbReference>
<dbReference type="Pfam" id="PF00561">
    <property type="entry name" value="Abhydrolase_1"/>
    <property type="match status" value="1"/>
</dbReference>
<feature type="domain" description="AB hydrolase-1" evidence="1">
    <location>
        <begin position="85"/>
        <end position="281"/>
    </location>
</feature>
<keyword evidence="2" id="KW-0378">Hydrolase</keyword>
<gene>
    <name evidence="2" type="ORF">H9624_00015</name>
</gene>
<comment type="caution">
    <text evidence="2">The sequence shown here is derived from an EMBL/GenBank/DDBJ whole genome shotgun (WGS) entry which is preliminary data.</text>
</comment>
<evidence type="ECO:0000313" key="3">
    <source>
        <dbReference type="Proteomes" id="UP000661894"/>
    </source>
</evidence>
<dbReference type="Gene3D" id="3.40.50.1820">
    <property type="entry name" value="alpha/beta hydrolase"/>
    <property type="match status" value="1"/>
</dbReference>
<proteinExistence type="predicted"/>
<dbReference type="Proteomes" id="UP000661894">
    <property type="component" value="Unassembled WGS sequence"/>
</dbReference>
<dbReference type="SUPFAM" id="SSF53474">
    <property type="entry name" value="alpha/beta-Hydrolases"/>
    <property type="match status" value="1"/>
</dbReference>
<organism evidence="2 3">
    <name type="scientific">Oceanitalea stevensii</name>
    <dbReference type="NCBI Taxonomy" id="2763072"/>
    <lineage>
        <taxon>Bacteria</taxon>
        <taxon>Bacillati</taxon>
        <taxon>Actinomycetota</taxon>
        <taxon>Actinomycetes</taxon>
        <taxon>Micrococcales</taxon>
        <taxon>Bogoriellaceae</taxon>
        <taxon>Georgenia</taxon>
    </lineage>
</organism>
<dbReference type="InterPro" id="IPR000073">
    <property type="entry name" value="AB_hydrolase_1"/>
</dbReference>
<dbReference type="PANTHER" id="PTHR43798:SF33">
    <property type="entry name" value="HYDROLASE, PUTATIVE (AFU_ORTHOLOGUE AFUA_2G14860)-RELATED"/>
    <property type="match status" value="1"/>
</dbReference>
<dbReference type="InterPro" id="IPR050266">
    <property type="entry name" value="AB_hydrolase_sf"/>
</dbReference>
<protein>
    <submittedName>
        <fullName evidence="2">Alpha/beta fold hydrolase</fullName>
    </submittedName>
</protein>
<dbReference type="GO" id="GO:0016787">
    <property type="term" value="F:hydrolase activity"/>
    <property type="evidence" value="ECO:0007669"/>
    <property type="project" value="UniProtKB-KW"/>
</dbReference>